<protein>
    <submittedName>
        <fullName evidence="1">Uncharacterized protein</fullName>
    </submittedName>
</protein>
<reference evidence="1 2" key="1">
    <citation type="submission" date="2014-02" db="EMBL/GenBank/DDBJ databases">
        <title>Vibrio fortis Dalian14 Genome Sequencing.</title>
        <authorList>
            <person name="Wang Y."/>
            <person name="Song L."/>
            <person name="Liu G."/>
            <person name="Ding J."/>
        </authorList>
    </citation>
    <scope>NUCLEOTIDE SEQUENCE [LARGE SCALE GENOMIC DNA]</scope>
    <source>
        <strain evidence="1 2">Dalian14</strain>
    </source>
</reference>
<dbReference type="EMBL" id="JFFR01000010">
    <property type="protein sequence ID" value="KDN29223.1"/>
    <property type="molecule type" value="Genomic_DNA"/>
</dbReference>
<dbReference type="RefSeq" id="WP_032550393.1">
    <property type="nucleotide sequence ID" value="NZ_JFFR01000010.1"/>
</dbReference>
<dbReference type="Proteomes" id="UP000027219">
    <property type="component" value="Unassembled WGS sequence"/>
</dbReference>
<dbReference type="OrthoDB" id="5879561at2"/>
<accession>A0A066UYA7</accession>
<evidence type="ECO:0000313" key="1">
    <source>
        <dbReference type="EMBL" id="KDN29223.1"/>
    </source>
</evidence>
<organism evidence="1 2">
    <name type="scientific">Vibrio fortis</name>
    <dbReference type="NCBI Taxonomy" id="212667"/>
    <lineage>
        <taxon>Bacteria</taxon>
        <taxon>Pseudomonadati</taxon>
        <taxon>Pseudomonadota</taxon>
        <taxon>Gammaproteobacteria</taxon>
        <taxon>Vibrionales</taxon>
        <taxon>Vibrionaceae</taxon>
        <taxon>Vibrio</taxon>
    </lineage>
</organism>
<gene>
    <name evidence="1" type="ORF">VFDL14_08500</name>
</gene>
<name>A0A066UYA7_9VIBR</name>
<sequence>MKYFVIEPEVAGGLGEKTEGDFSVYPPLVTNLHYEFQGWLGDDILESFPCFLVSYNLSQSLKKTSLTGFDLDAAKITTSELFNELYPNKTLPEFLWLKVNGKAGQDDFGITEDSLLVVSNVALSHLKQFSFENVEEFEFVC</sequence>
<keyword evidence="2" id="KW-1185">Reference proteome</keyword>
<proteinExistence type="predicted"/>
<dbReference type="AlphaFoldDB" id="A0A066UYA7"/>
<evidence type="ECO:0000313" key="2">
    <source>
        <dbReference type="Proteomes" id="UP000027219"/>
    </source>
</evidence>
<comment type="caution">
    <text evidence="1">The sequence shown here is derived from an EMBL/GenBank/DDBJ whole genome shotgun (WGS) entry which is preliminary data.</text>
</comment>